<evidence type="ECO:0000259" key="16">
    <source>
        <dbReference type="PROSITE" id="PS50862"/>
    </source>
</evidence>
<protein>
    <recommendedName>
        <fullName evidence="14">Lysine--tRNA ligase</fullName>
        <ecNumber evidence="14">6.1.1.6</ecNumber>
    </recommendedName>
    <alternativeName>
        <fullName evidence="14">Lysyl-tRNA synthetase</fullName>
        <shortName evidence="14">LysRS</shortName>
    </alternativeName>
</protein>
<dbReference type="PROSITE" id="PS01136">
    <property type="entry name" value="UPF0034"/>
    <property type="match status" value="1"/>
</dbReference>
<organism evidence="17 18">
    <name type="scientific">Lactobacillus amylovorus</name>
    <dbReference type="NCBI Taxonomy" id="1604"/>
    <lineage>
        <taxon>Bacteria</taxon>
        <taxon>Bacillati</taxon>
        <taxon>Bacillota</taxon>
        <taxon>Bacilli</taxon>
        <taxon>Lactobacillales</taxon>
        <taxon>Lactobacillaceae</taxon>
        <taxon>Lactobacillus</taxon>
    </lineage>
</organism>
<comment type="cofactor">
    <cofactor evidence="1">
        <name>FMN</name>
        <dbReference type="ChEBI" id="CHEBI:58210"/>
    </cofactor>
</comment>
<accession>A0A5B8ECY1</accession>
<dbReference type="SUPFAM" id="SSF50249">
    <property type="entry name" value="Nucleic acid-binding proteins"/>
    <property type="match status" value="1"/>
</dbReference>
<dbReference type="CDD" id="cd04322">
    <property type="entry name" value="LysRS_N"/>
    <property type="match status" value="1"/>
</dbReference>
<feature type="domain" description="Aminoacyl-transfer RNA synthetases class-II family profile" evidence="16">
    <location>
        <begin position="526"/>
        <end position="841"/>
    </location>
</feature>
<keyword evidence="8 14" id="KW-0547">Nucleotide-binding</keyword>
<dbReference type="GO" id="GO:0005524">
    <property type="term" value="F:ATP binding"/>
    <property type="evidence" value="ECO:0007669"/>
    <property type="project" value="UniProtKB-UniRule"/>
</dbReference>
<dbReference type="SUPFAM" id="SSF51395">
    <property type="entry name" value="FMN-linked oxidoreductases"/>
    <property type="match status" value="1"/>
</dbReference>
<dbReference type="PANTHER" id="PTHR42918">
    <property type="entry name" value="LYSYL-TRNA SYNTHETASE"/>
    <property type="match status" value="1"/>
</dbReference>
<comment type="subunit">
    <text evidence="14">Homodimer.</text>
</comment>
<dbReference type="NCBIfam" id="NF001756">
    <property type="entry name" value="PRK00484.1"/>
    <property type="match status" value="1"/>
</dbReference>
<dbReference type="Gene3D" id="1.10.1200.80">
    <property type="entry name" value="Putative flavin oxidoreducatase, domain 2"/>
    <property type="match status" value="1"/>
</dbReference>
<dbReference type="PROSITE" id="PS50862">
    <property type="entry name" value="AA_TRNA_LIGASE_II"/>
    <property type="match status" value="1"/>
</dbReference>
<evidence type="ECO:0000256" key="6">
    <source>
        <dbReference type="ARBA" id="ARBA00022694"/>
    </source>
</evidence>
<dbReference type="HAMAP" id="MF_00252">
    <property type="entry name" value="Lys_tRNA_synth_class2"/>
    <property type="match status" value="1"/>
</dbReference>
<comment type="cofactor">
    <cofactor evidence="14 15">
        <name>Mg(2+)</name>
        <dbReference type="ChEBI" id="CHEBI:18420"/>
    </cofactor>
    <text evidence="14 15">Binds 3 Mg(2+) ions per subunit.</text>
</comment>
<dbReference type="AlphaFoldDB" id="A0A5B8ECY1"/>
<evidence type="ECO:0000256" key="2">
    <source>
        <dbReference type="ARBA" id="ARBA00008226"/>
    </source>
</evidence>
<dbReference type="SUPFAM" id="SSF55681">
    <property type="entry name" value="Class II aaRS and biotin synthetases"/>
    <property type="match status" value="1"/>
</dbReference>
<dbReference type="Pfam" id="PF01207">
    <property type="entry name" value="Dus"/>
    <property type="match status" value="1"/>
</dbReference>
<reference evidence="17 18" key="1">
    <citation type="submission" date="2018-06" db="EMBL/GenBank/DDBJ databases">
        <title>Complete genome sequnece of Lactobacillus amylovorus PMRA3.</title>
        <authorList>
            <person name="Nam Y.-D."/>
            <person name="Chung W.-H."/>
            <person name="Park Y.S."/>
            <person name="Kang J."/>
        </authorList>
    </citation>
    <scope>NUCLEOTIDE SEQUENCE [LARGE SCALE GENOMIC DNA]</scope>
    <source>
        <strain evidence="17 18">PMRA3</strain>
    </source>
</reference>
<dbReference type="Proteomes" id="UP000312326">
    <property type="component" value="Chromosome"/>
</dbReference>
<keyword evidence="11" id="KW-0560">Oxidoreductase</keyword>
<dbReference type="InterPro" id="IPR002313">
    <property type="entry name" value="Lys-tRNA-ligase_II"/>
</dbReference>
<dbReference type="Gene3D" id="3.20.20.70">
    <property type="entry name" value="Aldolase class I"/>
    <property type="match status" value="1"/>
</dbReference>
<keyword evidence="10 14" id="KW-0648">Protein biosynthesis</keyword>
<dbReference type="GO" id="GO:0050660">
    <property type="term" value="F:flavin adenine dinucleotide binding"/>
    <property type="evidence" value="ECO:0007669"/>
    <property type="project" value="InterPro"/>
</dbReference>
<dbReference type="GO" id="GO:0016740">
    <property type="term" value="F:transferase activity"/>
    <property type="evidence" value="ECO:0007669"/>
    <property type="project" value="UniProtKB-ARBA"/>
</dbReference>
<dbReference type="GO" id="GO:0006430">
    <property type="term" value="P:lysyl-tRNA aminoacylation"/>
    <property type="evidence" value="ECO:0007669"/>
    <property type="project" value="UniProtKB-UniRule"/>
</dbReference>
<keyword evidence="14 15" id="KW-0460">Magnesium</keyword>
<evidence type="ECO:0000256" key="5">
    <source>
        <dbReference type="ARBA" id="ARBA00022643"/>
    </source>
</evidence>
<dbReference type="InterPro" id="IPR006195">
    <property type="entry name" value="aa-tRNA-synth_II"/>
</dbReference>
<dbReference type="InterPro" id="IPR004365">
    <property type="entry name" value="NA-bd_OB_tRNA"/>
</dbReference>
<sequence length="863" mass="98750">MDNSWKIRDITIPNRVVVAPMAGVSNSAFRVVCKEFGAGLVVCEMISDHGIIYRNKKTLSMMDVDPREHPMSIQIFGGTEETLLQAAQYVDQHTDADIIDINMGCPVPKVTKTDAGSKWLLDSNKIYQMVHAVVQNVQKPVSVKMRIGWDRKHIFAVENALAAQEAGASMIAMHGRTRKQMYQGEADWGVLHDVAQVLDVPFVANGDIRTPELAKKALDEIGCTAVMVGRAALGNPWILQDMVHYLETGETLPPQTVREKVETAKHQLEGLIKIHGEKRAVPEFRQQAAYYLKGIPRSARTRAKINEVWTRQEVYDLLDNFVDEYEKEKKLVLHGARQRTNKWRKDKLAKNEMNDQLRVRRQKMDEMRENGIEPFGQRKFDRQDLASTLEEKYGKEDKDELNDDMPKTKIAGRMLAKRGKGKVGFADLYDRTGKIQIYVRKDIVGEDNYKIFKKSDIGDFLGIDGEVMKTDTGELTIRALHVTFLSKALRPLPDKYHGLKDVEAIYRQRYLDLITNRDSYMRFVHRTQIIQAIRDYLNGQNFLEVETPVLHNIPGGAEARPFITHHNALDINLYMRIALELPLKRLIVGDMERVYEIGRVFRNEGLDTHHNPEFTELESYAAYWDYHDVMDEAEGIIRAAAKVVSDDGKITYQGTDIDLGKPFRRVHMVDLIKEKTGVDFWKPMTLEEATKIAEDHDIHVEKFWKVGHIINAFFEKYCEETIVDPTFVYGHPVEISPLAKKNADDPRFTDRFEIYIMGEEYGNAFSELNDPDDQRERFEAQMEEREAGNDEADMIDEDYLRAMEYGMPPTGGLGIGIDRLVMLLTDAPAIRDVLLFPTMRPEAVPSIDAEVKADLAKKNKENK</sequence>
<dbReference type="InterPro" id="IPR004652">
    <property type="entry name" value="DusB-like"/>
</dbReference>
<keyword evidence="7 14" id="KW-0479">Metal-binding</keyword>
<dbReference type="Gene3D" id="2.40.50.140">
    <property type="entry name" value="Nucleic acid-binding proteins"/>
    <property type="match status" value="1"/>
</dbReference>
<dbReference type="CDD" id="cd02801">
    <property type="entry name" value="DUS_like_FMN"/>
    <property type="match status" value="1"/>
</dbReference>
<keyword evidence="9 14" id="KW-0067">ATP-binding</keyword>
<keyword evidence="3 14" id="KW-0436">Ligase</keyword>
<gene>
    <name evidence="14" type="primary">lysS</name>
    <name evidence="17" type="ORF">DM298_01385</name>
</gene>
<dbReference type="GO" id="GO:0000287">
    <property type="term" value="F:magnesium ion binding"/>
    <property type="evidence" value="ECO:0007669"/>
    <property type="project" value="UniProtKB-UniRule"/>
</dbReference>
<comment type="catalytic activity">
    <reaction evidence="13 14 15">
        <text>tRNA(Lys) + L-lysine + ATP = L-lysyl-tRNA(Lys) + AMP + diphosphate</text>
        <dbReference type="Rhea" id="RHEA:20792"/>
        <dbReference type="Rhea" id="RHEA-COMP:9696"/>
        <dbReference type="Rhea" id="RHEA-COMP:9697"/>
        <dbReference type="ChEBI" id="CHEBI:30616"/>
        <dbReference type="ChEBI" id="CHEBI:32551"/>
        <dbReference type="ChEBI" id="CHEBI:33019"/>
        <dbReference type="ChEBI" id="CHEBI:78442"/>
        <dbReference type="ChEBI" id="CHEBI:78529"/>
        <dbReference type="ChEBI" id="CHEBI:456215"/>
        <dbReference type="EC" id="6.1.1.6"/>
    </reaction>
</comment>
<dbReference type="NCBIfam" id="TIGR00737">
    <property type="entry name" value="nifR3_yhdG"/>
    <property type="match status" value="1"/>
</dbReference>
<keyword evidence="5" id="KW-0288">FMN</keyword>
<dbReference type="CDD" id="cd00775">
    <property type="entry name" value="LysRS_core"/>
    <property type="match status" value="1"/>
</dbReference>
<feature type="binding site" evidence="14">
    <location>
        <position position="753"/>
    </location>
    <ligand>
        <name>Mg(2+)</name>
        <dbReference type="ChEBI" id="CHEBI:18420"/>
        <label>1</label>
    </ligand>
</feature>
<dbReference type="Pfam" id="PF00152">
    <property type="entry name" value="tRNA-synt_2"/>
    <property type="match status" value="1"/>
</dbReference>
<dbReference type="PANTHER" id="PTHR42918:SF15">
    <property type="entry name" value="LYSINE--TRNA LIGASE, CHLOROPLASTIC_MITOCHONDRIAL"/>
    <property type="match status" value="1"/>
</dbReference>
<dbReference type="GO" id="GO:0017150">
    <property type="term" value="F:tRNA dihydrouridine synthase activity"/>
    <property type="evidence" value="ECO:0007669"/>
    <property type="project" value="InterPro"/>
</dbReference>
<dbReference type="InterPro" id="IPR045864">
    <property type="entry name" value="aa-tRNA-synth_II/BPL/LPL"/>
</dbReference>
<evidence type="ECO:0000256" key="15">
    <source>
        <dbReference type="RuleBase" id="RU000336"/>
    </source>
</evidence>
<evidence type="ECO:0000256" key="1">
    <source>
        <dbReference type="ARBA" id="ARBA00001917"/>
    </source>
</evidence>
<keyword evidence="14" id="KW-0963">Cytoplasm</keyword>
<evidence type="ECO:0000256" key="10">
    <source>
        <dbReference type="ARBA" id="ARBA00022917"/>
    </source>
</evidence>
<dbReference type="Pfam" id="PF01336">
    <property type="entry name" value="tRNA_anti-codon"/>
    <property type="match status" value="1"/>
</dbReference>
<evidence type="ECO:0000256" key="8">
    <source>
        <dbReference type="ARBA" id="ARBA00022741"/>
    </source>
</evidence>
<evidence type="ECO:0000256" key="9">
    <source>
        <dbReference type="ARBA" id="ARBA00022840"/>
    </source>
</evidence>
<dbReference type="EC" id="6.1.1.6" evidence="14"/>
<evidence type="ECO:0000256" key="12">
    <source>
        <dbReference type="ARBA" id="ARBA00023146"/>
    </source>
</evidence>
<feature type="binding site" evidence="14">
    <location>
        <position position="760"/>
    </location>
    <ligand>
        <name>Mg(2+)</name>
        <dbReference type="ChEBI" id="CHEBI:18420"/>
        <label>2</label>
    </ligand>
</feature>
<dbReference type="PRINTS" id="PR00982">
    <property type="entry name" value="TRNASYNTHLYS"/>
</dbReference>
<proteinExistence type="inferred from homology"/>
<dbReference type="EMBL" id="CP029754">
    <property type="protein sequence ID" value="QDD69713.1"/>
    <property type="molecule type" value="Genomic_DNA"/>
</dbReference>
<keyword evidence="4" id="KW-0285">Flavoprotein</keyword>
<feature type="binding site" evidence="14">
    <location>
        <position position="760"/>
    </location>
    <ligand>
        <name>Mg(2+)</name>
        <dbReference type="ChEBI" id="CHEBI:18420"/>
        <label>1</label>
    </ligand>
</feature>
<dbReference type="InterPro" id="IPR018149">
    <property type="entry name" value="Lys-tRNA-synth_II_C"/>
</dbReference>
<evidence type="ECO:0000256" key="3">
    <source>
        <dbReference type="ARBA" id="ARBA00022598"/>
    </source>
</evidence>
<name>A0A5B8ECY1_LACAM</name>
<keyword evidence="6" id="KW-0819">tRNA processing</keyword>
<dbReference type="GO" id="GO:0005829">
    <property type="term" value="C:cytosol"/>
    <property type="evidence" value="ECO:0007669"/>
    <property type="project" value="TreeGrafter"/>
</dbReference>
<dbReference type="InterPro" id="IPR035587">
    <property type="entry name" value="DUS-like_FMN-bd"/>
</dbReference>
<evidence type="ECO:0000256" key="14">
    <source>
        <dbReference type="HAMAP-Rule" id="MF_00252"/>
    </source>
</evidence>
<evidence type="ECO:0000313" key="18">
    <source>
        <dbReference type="Proteomes" id="UP000312326"/>
    </source>
</evidence>
<evidence type="ECO:0000256" key="11">
    <source>
        <dbReference type="ARBA" id="ARBA00023002"/>
    </source>
</evidence>
<dbReference type="GO" id="GO:0004824">
    <property type="term" value="F:lysine-tRNA ligase activity"/>
    <property type="evidence" value="ECO:0007669"/>
    <property type="project" value="UniProtKB-UniRule"/>
</dbReference>
<evidence type="ECO:0000256" key="13">
    <source>
        <dbReference type="ARBA" id="ARBA00048573"/>
    </source>
</evidence>
<dbReference type="FunFam" id="2.40.50.140:FF:000024">
    <property type="entry name" value="Lysine--tRNA ligase"/>
    <property type="match status" value="1"/>
</dbReference>
<dbReference type="InterPro" id="IPR018517">
    <property type="entry name" value="tRNA_hU_synthase_CS"/>
</dbReference>
<evidence type="ECO:0000256" key="4">
    <source>
        <dbReference type="ARBA" id="ARBA00022630"/>
    </source>
</evidence>
<dbReference type="InterPro" id="IPR012340">
    <property type="entry name" value="NA-bd_OB-fold"/>
</dbReference>
<dbReference type="GO" id="GO:0000049">
    <property type="term" value="F:tRNA binding"/>
    <property type="evidence" value="ECO:0007669"/>
    <property type="project" value="TreeGrafter"/>
</dbReference>
<dbReference type="NCBIfam" id="TIGR00499">
    <property type="entry name" value="lysS_bact"/>
    <property type="match status" value="1"/>
</dbReference>
<dbReference type="InterPro" id="IPR044136">
    <property type="entry name" value="Lys-tRNA-ligase_II_N"/>
</dbReference>
<comment type="subcellular location">
    <subcellularLocation>
        <location evidence="14">Cytoplasm</location>
    </subcellularLocation>
</comment>
<keyword evidence="12 14" id="KW-0030">Aminoacyl-tRNA synthetase</keyword>
<dbReference type="InterPro" id="IPR013785">
    <property type="entry name" value="Aldolase_TIM"/>
</dbReference>
<dbReference type="InterPro" id="IPR004364">
    <property type="entry name" value="Aa-tRNA-synt_II"/>
</dbReference>
<evidence type="ECO:0000313" key="17">
    <source>
        <dbReference type="EMBL" id="QDD69713.1"/>
    </source>
</evidence>
<evidence type="ECO:0000256" key="7">
    <source>
        <dbReference type="ARBA" id="ARBA00022723"/>
    </source>
</evidence>
<dbReference type="GO" id="GO:0140096">
    <property type="term" value="F:catalytic activity, acting on a protein"/>
    <property type="evidence" value="ECO:0007669"/>
    <property type="project" value="UniProtKB-ARBA"/>
</dbReference>
<comment type="similarity">
    <text evidence="2 14">Belongs to the class-II aminoacyl-tRNA synthetase family.</text>
</comment>
<dbReference type="InterPro" id="IPR024036">
    <property type="entry name" value="tRNA-dHydroUridine_Synthase_C"/>
</dbReference>
<dbReference type="Gene3D" id="3.30.930.10">
    <property type="entry name" value="Bira Bifunctional Protein, Domain 2"/>
    <property type="match status" value="1"/>
</dbReference>